<dbReference type="AlphaFoldDB" id="A0A387BII1"/>
<keyword evidence="1" id="KW-0812">Transmembrane</keyword>
<dbReference type="KEGG" id="lact:D7I46_07310"/>
<evidence type="ECO:0000256" key="1">
    <source>
        <dbReference type="SAM" id="Phobius"/>
    </source>
</evidence>
<dbReference type="Proteomes" id="UP000269374">
    <property type="component" value="Chromosome"/>
</dbReference>
<keyword evidence="1" id="KW-1133">Transmembrane helix</keyword>
<accession>A0A387BII1</accession>
<sequence length="72" mass="8453">MIKDKKLDKIEQKTAYWYKPSQLEIVIEEMFKNESDRIINDEEDTGYGKFVTSLIAIMMSAVVLLSFVYKIL</sequence>
<proteinExistence type="predicted"/>
<evidence type="ECO:0000313" key="2">
    <source>
        <dbReference type="EMBL" id="AYG00916.1"/>
    </source>
</evidence>
<organism evidence="2 3">
    <name type="scientific">Lactococcus allomyrinae</name>
    <dbReference type="NCBI Taxonomy" id="2419773"/>
    <lineage>
        <taxon>Bacteria</taxon>
        <taxon>Bacillati</taxon>
        <taxon>Bacillota</taxon>
        <taxon>Bacilli</taxon>
        <taxon>Lactobacillales</taxon>
        <taxon>Streptococcaceae</taxon>
        <taxon>Lactococcus</taxon>
    </lineage>
</organism>
<dbReference type="EMBL" id="CP032627">
    <property type="protein sequence ID" value="AYG00916.1"/>
    <property type="molecule type" value="Genomic_DNA"/>
</dbReference>
<gene>
    <name evidence="2" type="ORF">D7I46_07310</name>
</gene>
<keyword evidence="1" id="KW-0472">Membrane</keyword>
<evidence type="ECO:0000313" key="3">
    <source>
        <dbReference type="Proteomes" id="UP000269374"/>
    </source>
</evidence>
<keyword evidence="3" id="KW-1185">Reference proteome</keyword>
<reference evidence="2 3" key="1">
    <citation type="submission" date="2018-09" db="EMBL/GenBank/DDBJ databases">
        <title>Genome sequencing of strain 1JSPR-7.</title>
        <authorList>
            <person name="Heo J."/>
            <person name="Kim S.-J."/>
            <person name="Kwon S.-W."/>
        </authorList>
    </citation>
    <scope>NUCLEOTIDE SEQUENCE [LARGE SCALE GENOMIC DNA]</scope>
    <source>
        <strain evidence="2 3">1JSPR-7</strain>
    </source>
</reference>
<dbReference type="RefSeq" id="WP_120772299.1">
    <property type="nucleotide sequence ID" value="NZ_CP032627.1"/>
</dbReference>
<protein>
    <submittedName>
        <fullName evidence="2">Uncharacterized protein</fullName>
    </submittedName>
</protein>
<dbReference type="OrthoDB" id="9849703at2"/>
<name>A0A387BII1_9LACT</name>
<feature type="transmembrane region" description="Helical" evidence="1">
    <location>
        <begin position="50"/>
        <end position="69"/>
    </location>
</feature>